<dbReference type="EMBL" id="MFKF01000212">
    <property type="protein sequence ID" value="OGG50165.1"/>
    <property type="molecule type" value="Genomic_DNA"/>
</dbReference>
<organism evidence="1 2">
    <name type="scientific">Handelsmanbacteria sp. (strain RIFCSPLOWO2_12_FULL_64_10)</name>
    <dbReference type="NCBI Taxonomy" id="1817868"/>
    <lineage>
        <taxon>Bacteria</taxon>
        <taxon>Candidatus Handelsmaniibacteriota</taxon>
    </lineage>
</organism>
<protein>
    <recommendedName>
        <fullName evidence="3">Thiamine biosynthesis protein ThiS</fullName>
    </recommendedName>
</protein>
<comment type="caution">
    <text evidence="1">The sequence shown here is derived from an EMBL/GenBank/DDBJ whole genome shotgun (WGS) entry which is preliminary data.</text>
</comment>
<dbReference type="Pfam" id="PF02597">
    <property type="entry name" value="ThiS"/>
    <property type="match status" value="1"/>
</dbReference>
<dbReference type="InterPro" id="IPR003749">
    <property type="entry name" value="ThiS/MoaD-like"/>
</dbReference>
<dbReference type="InterPro" id="IPR012675">
    <property type="entry name" value="Beta-grasp_dom_sf"/>
</dbReference>
<evidence type="ECO:0008006" key="3">
    <source>
        <dbReference type="Google" id="ProtNLM"/>
    </source>
</evidence>
<evidence type="ECO:0000313" key="2">
    <source>
        <dbReference type="Proteomes" id="UP000178606"/>
    </source>
</evidence>
<sequence length="98" mass="10992">MITVRYRAFTFLQEKLKAQKLDYYDAQMRLEKGATVRTLILNLGFELGEVEAAFVNGRVRPVDTVLQDGDRVGLVPPGMPGPHRVLMGVYRVKPSKGT</sequence>
<dbReference type="SUPFAM" id="SSF54285">
    <property type="entry name" value="MoaD/ThiS"/>
    <property type="match status" value="1"/>
</dbReference>
<evidence type="ECO:0000313" key="1">
    <source>
        <dbReference type="EMBL" id="OGG50165.1"/>
    </source>
</evidence>
<name>A0A1F6CM03_HANXR</name>
<gene>
    <name evidence="1" type="ORF">A3F84_11955</name>
</gene>
<dbReference type="AlphaFoldDB" id="A0A1F6CM03"/>
<dbReference type="InterPro" id="IPR016155">
    <property type="entry name" value="Mopterin_synth/thiamin_S_b"/>
</dbReference>
<proteinExistence type="predicted"/>
<dbReference type="Gene3D" id="3.10.20.30">
    <property type="match status" value="1"/>
</dbReference>
<accession>A0A1F6CM03</accession>
<dbReference type="Proteomes" id="UP000178606">
    <property type="component" value="Unassembled WGS sequence"/>
</dbReference>
<reference evidence="1 2" key="1">
    <citation type="journal article" date="2016" name="Nat. Commun.">
        <title>Thousands of microbial genomes shed light on interconnected biogeochemical processes in an aquifer system.</title>
        <authorList>
            <person name="Anantharaman K."/>
            <person name="Brown C.T."/>
            <person name="Hug L.A."/>
            <person name="Sharon I."/>
            <person name="Castelle C.J."/>
            <person name="Probst A.J."/>
            <person name="Thomas B.C."/>
            <person name="Singh A."/>
            <person name="Wilkins M.J."/>
            <person name="Karaoz U."/>
            <person name="Brodie E.L."/>
            <person name="Williams K.H."/>
            <person name="Hubbard S.S."/>
            <person name="Banfield J.F."/>
        </authorList>
    </citation>
    <scope>NUCLEOTIDE SEQUENCE [LARGE SCALE GENOMIC DNA]</scope>
    <source>
        <strain evidence="2">RIFCSPLOWO2_12_FULL_64_10</strain>
    </source>
</reference>